<dbReference type="PIRSF" id="PIRSF035875">
    <property type="entry name" value="RNase_BN"/>
    <property type="match status" value="1"/>
</dbReference>
<dbReference type="Proteomes" id="UP000663852">
    <property type="component" value="Unassembled WGS sequence"/>
</dbReference>
<feature type="transmembrane region" description="Helical" evidence="6">
    <location>
        <begin position="225"/>
        <end position="245"/>
    </location>
</feature>
<evidence type="ECO:0000256" key="5">
    <source>
        <dbReference type="ARBA" id="ARBA00023136"/>
    </source>
</evidence>
<evidence type="ECO:0000313" key="7">
    <source>
        <dbReference type="EMBL" id="CAF0904206.1"/>
    </source>
</evidence>
<feature type="transmembrane region" description="Helical" evidence="6">
    <location>
        <begin position="42"/>
        <end position="66"/>
    </location>
</feature>
<evidence type="ECO:0000256" key="3">
    <source>
        <dbReference type="ARBA" id="ARBA00022692"/>
    </source>
</evidence>
<dbReference type="PANTHER" id="PTHR30213">
    <property type="entry name" value="INNER MEMBRANE PROTEIN YHJD"/>
    <property type="match status" value="1"/>
</dbReference>
<dbReference type="PANTHER" id="PTHR30213:SF0">
    <property type="entry name" value="UPF0761 MEMBRANE PROTEIN YIHY"/>
    <property type="match status" value="1"/>
</dbReference>
<feature type="transmembrane region" description="Helical" evidence="6">
    <location>
        <begin position="111"/>
        <end position="130"/>
    </location>
</feature>
<evidence type="ECO:0000313" key="9">
    <source>
        <dbReference type="Proteomes" id="UP000663828"/>
    </source>
</evidence>
<evidence type="ECO:0000256" key="4">
    <source>
        <dbReference type="ARBA" id="ARBA00022989"/>
    </source>
</evidence>
<evidence type="ECO:0000256" key="6">
    <source>
        <dbReference type="SAM" id="Phobius"/>
    </source>
</evidence>
<evidence type="ECO:0000256" key="2">
    <source>
        <dbReference type="ARBA" id="ARBA00022475"/>
    </source>
</evidence>
<protein>
    <recommendedName>
        <fullName evidence="10">YihY/virulence factor BrkB family protein</fullName>
    </recommendedName>
</protein>
<dbReference type="EMBL" id="CAJNOJ010000101">
    <property type="protein sequence ID" value="CAF1111138.1"/>
    <property type="molecule type" value="Genomic_DNA"/>
</dbReference>
<dbReference type="AlphaFoldDB" id="A0A813ZXZ4"/>
<keyword evidence="5 6" id="KW-0472">Membrane</keyword>
<comment type="subcellular location">
    <subcellularLocation>
        <location evidence="1">Cell membrane</location>
        <topology evidence="1">Multi-pass membrane protein</topology>
    </subcellularLocation>
</comment>
<dbReference type="GO" id="GO:0005886">
    <property type="term" value="C:plasma membrane"/>
    <property type="evidence" value="ECO:0007669"/>
    <property type="project" value="UniProtKB-SubCell"/>
</dbReference>
<dbReference type="Proteomes" id="UP000663828">
    <property type="component" value="Unassembled WGS sequence"/>
</dbReference>
<name>A0A813ZXZ4_ADIRI</name>
<dbReference type="EMBL" id="CAJNOR010000404">
    <property type="protein sequence ID" value="CAF0904206.1"/>
    <property type="molecule type" value="Genomic_DNA"/>
</dbReference>
<dbReference type="InterPro" id="IPR017039">
    <property type="entry name" value="Virul_fac_BrkB"/>
</dbReference>
<sequence>MFSYSARSNARRIPLTPAKPPISAWGFIKKILNDRTLGFGSLLAYTFVIAILPLFTAALGIFGLVLSSNPSAQQSIVDSIADSGSDNTTKTAIREVTNLAANNLGDNGGGILAIGIIFALWGGSRLFVAIDETFTIFYRTADRSFLKKNLIAIGMLILFILLVILIIVASAVPSFLINTLPDNGGAQFGIFIAGIVISITILFILFFVIYFVVPNKKILLKQIWCGALIAAILLDIFLILFPLYVRRFMGSFIGLIGFVVILITFFYYFSIILLLGAQVNAYFFERIQPLPDGLGTFLHEAVLQMLGGPHVPAERIKKESGR</sequence>
<dbReference type="OrthoDB" id="10035431at2759"/>
<evidence type="ECO:0000256" key="1">
    <source>
        <dbReference type="ARBA" id="ARBA00004651"/>
    </source>
</evidence>
<evidence type="ECO:0000313" key="8">
    <source>
        <dbReference type="EMBL" id="CAF1111138.1"/>
    </source>
</evidence>
<feature type="transmembrane region" description="Helical" evidence="6">
    <location>
        <begin position="150"/>
        <end position="176"/>
    </location>
</feature>
<evidence type="ECO:0008006" key="10">
    <source>
        <dbReference type="Google" id="ProtNLM"/>
    </source>
</evidence>
<gene>
    <name evidence="8" type="ORF">EDS130_LOCUS20517</name>
    <name evidence="7" type="ORF">XAT740_LOCUS8187</name>
</gene>
<keyword evidence="2" id="KW-1003">Cell membrane</keyword>
<reference evidence="7" key="1">
    <citation type="submission" date="2021-02" db="EMBL/GenBank/DDBJ databases">
        <authorList>
            <person name="Nowell W R."/>
        </authorList>
    </citation>
    <scope>NUCLEOTIDE SEQUENCE</scope>
</reference>
<proteinExistence type="predicted"/>
<organism evidence="7 9">
    <name type="scientific">Adineta ricciae</name>
    <name type="common">Rotifer</name>
    <dbReference type="NCBI Taxonomy" id="249248"/>
    <lineage>
        <taxon>Eukaryota</taxon>
        <taxon>Metazoa</taxon>
        <taxon>Spiralia</taxon>
        <taxon>Gnathifera</taxon>
        <taxon>Rotifera</taxon>
        <taxon>Eurotatoria</taxon>
        <taxon>Bdelloidea</taxon>
        <taxon>Adinetida</taxon>
        <taxon>Adinetidae</taxon>
        <taxon>Adineta</taxon>
    </lineage>
</organism>
<feature type="transmembrane region" description="Helical" evidence="6">
    <location>
        <begin position="188"/>
        <end position="213"/>
    </location>
</feature>
<dbReference type="Pfam" id="PF03631">
    <property type="entry name" value="Virul_fac_BrkB"/>
    <property type="match status" value="1"/>
</dbReference>
<keyword evidence="9" id="KW-1185">Reference proteome</keyword>
<comment type="caution">
    <text evidence="7">The sequence shown here is derived from an EMBL/GenBank/DDBJ whole genome shotgun (WGS) entry which is preliminary data.</text>
</comment>
<accession>A0A813ZXZ4</accession>
<keyword evidence="3 6" id="KW-0812">Transmembrane</keyword>
<feature type="transmembrane region" description="Helical" evidence="6">
    <location>
        <begin position="251"/>
        <end position="276"/>
    </location>
</feature>
<keyword evidence="4 6" id="KW-1133">Transmembrane helix</keyword>